<feature type="domain" description="APO" evidence="1">
    <location>
        <begin position="231"/>
        <end position="316"/>
    </location>
</feature>
<accession>A0A7J6GU86</accession>
<sequence>MALRKVLSSNVCSKINILLWEEFQWRSYNTAKKNLVDIRPMIQKRIESRAKDYPIRGMIPVAEEVLNSRRVLIQGVSALLKVIPIVSCKFCPEVYIGEVGHLIQTCCGPKRFGKKQVHEWIVGGLKDILVTVEAFHLQHMFQSIVKHSERFDLERVPAVVELCWQAGADPNHQCSLTNTPDSNGNSCVADADGVEYMSIQELKSIAKTTLHAWETLREGVQRLLLVYPAKVCKHCSEVHIGPSGHLARNCGVFKYESWRGTHIWKKAEVNDLVPPKIVWRRRPQDPPVLLNEGSDFYGHAPAVVDLCTKTGIIAPTKYNCMMKIQGLSRPMQFKD</sequence>
<accession>A0A803P4H0</accession>
<feature type="domain" description="APO" evidence="1">
    <location>
        <begin position="87"/>
        <end position="172"/>
    </location>
</feature>
<dbReference type="PROSITE" id="PS51499">
    <property type="entry name" value="APO"/>
    <property type="match status" value="2"/>
</dbReference>
<dbReference type="InterPro" id="IPR023342">
    <property type="entry name" value="APO_dom"/>
</dbReference>
<dbReference type="GO" id="GO:0003723">
    <property type="term" value="F:RNA binding"/>
    <property type="evidence" value="ECO:0007669"/>
    <property type="project" value="InterPro"/>
</dbReference>
<dbReference type="EMBL" id="JAATIP010000042">
    <property type="protein sequence ID" value="KAF4386351.1"/>
    <property type="molecule type" value="Genomic_DNA"/>
</dbReference>
<keyword evidence="5" id="KW-1185">Reference proteome</keyword>
<evidence type="ECO:0000313" key="5">
    <source>
        <dbReference type="Proteomes" id="UP000583929"/>
    </source>
</evidence>
<organism evidence="2 4">
    <name type="scientific">Cannabis sativa</name>
    <name type="common">Hemp</name>
    <name type="synonym">Marijuana</name>
    <dbReference type="NCBI Taxonomy" id="3483"/>
    <lineage>
        <taxon>Eukaryota</taxon>
        <taxon>Viridiplantae</taxon>
        <taxon>Streptophyta</taxon>
        <taxon>Embryophyta</taxon>
        <taxon>Tracheophyta</taxon>
        <taxon>Spermatophyta</taxon>
        <taxon>Magnoliopsida</taxon>
        <taxon>eudicotyledons</taxon>
        <taxon>Gunneridae</taxon>
        <taxon>Pentapetalae</taxon>
        <taxon>rosids</taxon>
        <taxon>fabids</taxon>
        <taxon>Rosales</taxon>
        <taxon>Cannabaceae</taxon>
        <taxon>Cannabis</taxon>
    </lineage>
</organism>
<dbReference type="EMBL" id="JAATIQ010000023">
    <property type="protein sequence ID" value="KAF4398777.1"/>
    <property type="molecule type" value="Genomic_DNA"/>
</dbReference>
<dbReference type="AlphaFoldDB" id="A0A7J6GU86"/>
<evidence type="ECO:0000313" key="3">
    <source>
        <dbReference type="EMBL" id="KAF4398777.1"/>
    </source>
</evidence>
<dbReference type="Pfam" id="PF05634">
    <property type="entry name" value="APO_RNA-bind"/>
    <property type="match status" value="2"/>
</dbReference>
<dbReference type="OrthoDB" id="1898723at2759"/>
<evidence type="ECO:0000313" key="4">
    <source>
        <dbReference type="Proteomes" id="UP000525078"/>
    </source>
</evidence>
<evidence type="ECO:0000259" key="1">
    <source>
        <dbReference type="PROSITE" id="PS51499"/>
    </source>
</evidence>
<evidence type="ECO:0000313" key="2">
    <source>
        <dbReference type="EMBL" id="KAF4386351.1"/>
    </source>
</evidence>
<reference evidence="4 5" key="1">
    <citation type="journal article" date="2020" name="bioRxiv">
        <title>Sequence and annotation of 42 cannabis genomes reveals extensive copy number variation in cannabinoid synthesis and pathogen resistance genes.</title>
        <authorList>
            <person name="Mckernan K.J."/>
            <person name="Helbert Y."/>
            <person name="Kane L.T."/>
            <person name="Ebling H."/>
            <person name="Zhang L."/>
            <person name="Liu B."/>
            <person name="Eaton Z."/>
            <person name="Mclaughlin S."/>
            <person name="Kingan S."/>
            <person name="Baybayan P."/>
            <person name="Concepcion G."/>
            <person name="Jordan M."/>
            <person name="Riva A."/>
            <person name="Barbazuk W."/>
            <person name="Harkins T."/>
        </authorList>
    </citation>
    <scope>NUCLEOTIDE SEQUENCE [LARGE SCALE GENOMIC DNA]</scope>
    <source>
        <strain evidence="4 5">cv. Jamaican Lion 4</strain>
        <strain evidence="3">Father</strain>
        <strain evidence="2">Mother</strain>
        <tissue evidence="2">Leaf</tissue>
    </source>
</reference>
<name>A0A7J6GU86_CANSA</name>
<proteinExistence type="predicted"/>
<dbReference type="Proteomes" id="UP000525078">
    <property type="component" value="Unassembled WGS sequence"/>
</dbReference>
<dbReference type="OMA" id="GYKHRAK"/>
<protein>
    <recommendedName>
        <fullName evidence="1">APO domain-containing protein</fullName>
    </recommendedName>
</protein>
<gene>
    <name evidence="2" type="ORF">F8388_019978</name>
    <name evidence="3" type="ORF">G4B88_028140</name>
</gene>
<dbReference type="Proteomes" id="UP000583929">
    <property type="component" value="Unassembled WGS sequence"/>
</dbReference>
<comment type="caution">
    <text evidence="2">The sequence shown here is derived from an EMBL/GenBank/DDBJ whole genome shotgun (WGS) entry which is preliminary data.</text>
</comment>